<dbReference type="GO" id="GO:0005886">
    <property type="term" value="C:plasma membrane"/>
    <property type="evidence" value="ECO:0007669"/>
    <property type="project" value="TreeGrafter"/>
</dbReference>
<keyword evidence="2 8" id="KW-0812">Transmembrane</keyword>
<evidence type="ECO:0000256" key="5">
    <source>
        <dbReference type="ARBA" id="ARBA00023136"/>
    </source>
</evidence>
<evidence type="ECO:0000256" key="1">
    <source>
        <dbReference type="ARBA" id="ARBA00004141"/>
    </source>
</evidence>
<reference evidence="10" key="1">
    <citation type="submission" date="2021-02" db="EMBL/GenBank/DDBJ databases">
        <authorList>
            <person name="Nowell W R."/>
        </authorList>
    </citation>
    <scope>NUCLEOTIDE SEQUENCE</scope>
</reference>
<dbReference type="Gene3D" id="1.20.1070.10">
    <property type="entry name" value="Rhodopsin 7-helix transmembrane proteins"/>
    <property type="match status" value="1"/>
</dbReference>
<dbReference type="AlphaFoldDB" id="A0A813V620"/>
<dbReference type="PROSITE" id="PS50262">
    <property type="entry name" value="G_PROTEIN_RECEP_F1_2"/>
    <property type="match status" value="1"/>
</dbReference>
<dbReference type="SUPFAM" id="SSF81321">
    <property type="entry name" value="Family A G protein-coupled receptor-like"/>
    <property type="match status" value="1"/>
</dbReference>
<feature type="transmembrane region" description="Helical" evidence="8">
    <location>
        <begin position="24"/>
        <end position="45"/>
    </location>
</feature>
<gene>
    <name evidence="11" type="ORF">FNK824_LOCUS4926</name>
    <name evidence="10" type="ORF">SEV965_LOCUS2238</name>
</gene>
<feature type="transmembrane region" description="Helical" evidence="8">
    <location>
        <begin position="57"/>
        <end position="83"/>
    </location>
</feature>
<dbReference type="Proteomes" id="UP000663874">
    <property type="component" value="Unassembled WGS sequence"/>
</dbReference>
<evidence type="ECO:0000256" key="7">
    <source>
        <dbReference type="ARBA" id="ARBA00023224"/>
    </source>
</evidence>
<dbReference type="InterPro" id="IPR000276">
    <property type="entry name" value="GPCR_Rhodpsn"/>
</dbReference>
<comment type="caution">
    <text evidence="10">The sequence shown here is derived from an EMBL/GenBank/DDBJ whole genome shotgun (WGS) entry which is preliminary data.</text>
</comment>
<dbReference type="PANTHER" id="PTHR24243">
    <property type="entry name" value="G-PROTEIN COUPLED RECEPTOR"/>
    <property type="match status" value="1"/>
</dbReference>
<keyword evidence="3 8" id="KW-1133">Transmembrane helix</keyword>
<feature type="transmembrane region" description="Helical" evidence="8">
    <location>
        <begin position="281"/>
        <end position="303"/>
    </location>
</feature>
<evidence type="ECO:0000256" key="4">
    <source>
        <dbReference type="ARBA" id="ARBA00023040"/>
    </source>
</evidence>
<dbReference type="Proteomes" id="UP000663889">
    <property type="component" value="Unassembled WGS sequence"/>
</dbReference>
<dbReference type="EMBL" id="CAJOBE010000377">
    <property type="protein sequence ID" value="CAF3631156.1"/>
    <property type="molecule type" value="Genomic_DNA"/>
</dbReference>
<dbReference type="GO" id="GO:0004930">
    <property type="term" value="F:G protein-coupled receptor activity"/>
    <property type="evidence" value="ECO:0007669"/>
    <property type="project" value="UniProtKB-KW"/>
</dbReference>
<feature type="domain" description="G-protein coupled receptors family 1 profile" evidence="9">
    <location>
        <begin position="36"/>
        <end position="304"/>
    </location>
</feature>
<dbReference type="PRINTS" id="PR00237">
    <property type="entry name" value="GPCRRHODOPSN"/>
</dbReference>
<dbReference type="InterPro" id="IPR017452">
    <property type="entry name" value="GPCR_Rhodpsn_7TM"/>
</dbReference>
<feature type="transmembrane region" description="Helical" evidence="8">
    <location>
        <begin position="240"/>
        <end position="261"/>
    </location>
</feature>
<comment type="subcellular location">
    <subcellularLocation>
        <location evidence="1">Membrane</location>
        <topology evidence="1">Multi-pass membrane protein</topology>
    </subcellularLocation>
</comment>
<feature type="transmembrane region" description="Helical" evidence="8">
    <location>
        <begin position="137"/>
        <end position="157"/>
    </location>
</feature>
<protein>
    <recommendedName>
        <fullName evidence="9">G-protein coupled receptors family 1 profile domain-containing protein</fullName>
    </recommendedName>
</protein>
<evidence type="ECO:0000256" key="6">
    <source>
        <dbReference type="ARBA" id="ARBA00023170"/>
    </source>
</evidence>
<evidence type="ECO:0000313" key="11">
    <source>
        <dbReference type="EMBL" id="CAF3631156.1"/>
    </source>
</evidence>
<accession>A0A813V620</accession>
<proteinExistence type="predicted"/>
<dbReference type="Pfam" id="PF00001">
    <property type="entry name" value="7tm_1"/>
    <property type="match status" value="1"/>
</dbReference>
<keyword evidence="4" id="KW-0297">G-protein coupled receptor</keyword>
<keyword evidence="6" id="KW-0675">Receptor</keyword>
<evidence type="ECO:0000313" key="10">
    <source>
        <dbReference type="EMBL" id="CAF0833423.1"/>
    </source>
</evidence>
<dbReference type="EMBL" id="CAJNOU010000048">
    <property type="protein sequence ID" value="CAF0833423.1"/>
    <property type="molecule type" value="Genomic_DNA"/>
</dbReference>
<evidence type="ECO:0000256" key="2">
    <source>
        <dbReference type="ARBA" id="ARBA00022692"/>
    </source>
</evidence>
<keyword evidence="7" id="KW-0807">Transducer</keyword>
<keyword evidence="5 8" id="KW-0472">Membrane</keyword>
<sequence length="329" mass="38117">MASSTTDTNLIELLTNISEQLNRYLSSFIFIFGTVGNILNCLVLCQRRLRSNPCVALFLLSSFVSLISILIGLPTRILASWYLDPTATINWICKLRVFIVFSTRTMSIWLITLATIDRWLLSSINIYYRRMSTLKNVKQGMIICFILSIISHIHMFYCYEANVLDGPLPCYSKTIKCRLVTDLIYIFISIIIPLILIIIFGLMTVSNAHRVRTRVPHMIKLLNKFRRHGHKQLKSRIDHCLLRMLLVQIFILILCCIPQAIEKLYIIFHPFSSGSKLENVIKIFIYNIVLLLAFIQNGIPFYIHTLIGGTIFRKAFMDFIRIVNQRITF</sequence>
<name>A0A813V620_9BILA</name>
<evidence type="ECO:0000256" key="8">
    <source>
        <dbReference type="SAM" id="Phobius"/>
    </source>
</evidence>
<feature type="transmembrane region" description="Helical" evidence="8">
    <location>
        <begin position="183"/>
        <end position="205"/>
    </location>
</feature>
<evidence type="ECO:0000259" key="9">
    <source>
        <dbReference type="PROSITE" id="PS50262"/>
    </source>
</evidence>
<organism evidence="10 12">
    <name type="scientific">Rotaria sordida</name>
    <dbReference type="NCBI Taxonomy" id="392033"/>
    <lineage>
        <taxon>Eukaryota</taxon>
        <taxon>Metazoa</taxon>
        <taxon>Spiralia</taxon>
        <taxon>Gnathifera</taxon>
        <taxon>Rotifera</taxon>
        <taxon>Eurotatoria</taxon>
        <taxon>Bdelloidea</taxon>
        <taxon>Philodinida</taxon>
        <taxon>Philodinidae</taxon>
        <taxon>Rotaria</taxon>
    </lineage>
</organism>
<dbReference type="PANTHER" id="PTHR24243:SF230">
    <property type="entry name" value="G-PROTEIN COUPLED RECEPTORS FAMILY 1 PROFILE DOMAIN-CONTAINING PROTEIN"/>
    <property type="match status" value="1"/>
</dbReference>
<evidence type="ECO:0000256" key="3">
    <source>
        <dbReference type="ARBA" id="ARBA00022989"/>
    </source>
</evidence>
<evidence type="ECO:0000313" key="12">
    <source>
        <dbReference type="Proteomes" id="UP000663889"/>
    </source>
</evidence>